<dbReference type="Gene3D" id="3.30.450.20">
    <property type="entry name" value="PAS domain"/>
    <property type="match status" value="1"/>
</dbReference>
<dbReference type="InterPro" id="IPR004090">
    <property type="entry name" value="Chemotax_Me-accpt_rcpt"/>
</dbReference>
<name>A0A1H8WP26_9BRAD</name>
<dbReference type="GO" id="GO:0035438">
    <property type="term" value="F:cyclic-di-GMP binding"/>
    <property type="evidence" value="ECO:0007669"/>
    <property type="project" value="InterPro"/>
</dbReference>
<feature type="domain" description="Methyl-accepting transducer" evidence="10">
    <location>
        <begin position="300"/>
        <end position="529"/>
    </location>
</feature>
<keyword evidence="3 9" id="KW-0812">Transmembrane</keyword>
<gene>
    <name evidence="12" type="ORF">SAMN05444123_11352</name>
</gene>
<dbReference type="PANTHER" id="PTHR32089:SF112">
    <property type="entry name" value="LYSOZYME-LIKE PROTEIN-RELATED"/>
    <property type="match status" value="1"/>
</dbReference>
<evidence type="ECO:0000256" key="2">
    <source>
        <dbReference type="ARBA" id="ARBA00022475"/>
    </source>
</evidence>
<dbReference type="Pfam" id="PF00672">
    <property type="entry name" value="HAMP"/>
    <property type="match status" value="1"/>
</dbReference>
<dbReference type="Pfam" id="PF07238">
    <property type="entry name" value="PilZ"/>
    <property type="match status" value="1"/>
</dbReference>
<evidence type="ECO:0000256" key="7">
    <source>
        <dbReference type="ARBA" id="ARBA00029447"/>
    </source>
</evidence>
<evidence type="ECO:0000256" key="8">
    <source>
        <dbReference type="PROSITE-ProRule" id="PRU00284"/>
    </source>
</evidence>
<dbReference type="GO" id="GO:0007165">
    <property type="term" value="P:signal transduction"/>
    <property type="evidence" value="ECO:0007669"/>
    <property type="project" value="UniProtKB-KW"/>
</dbReference>
<evidence type="ECO:0000256" key="3">
    <source>
        <dbReference type="ARBA" id="ARBA00022692"/>
    </source>
</evidence>
<sequence length="661" mass="70463">MKLPRLSLGFQIYSIIALSFCGLIGLAIMQANTLDDALREQRHNELVHMTELALGIARDEHDAATRGLVTHQQAQITAAERIAKMRYGNGDYFWINDLGPKMVMHPVKPELNGKDLSDEKDPTGKRLFVAFVDTVKASGAGFVDYRWPKPGADRPQPKISYVAGFQPWNWVIGTGVYVDDLEAQVWSSIERVMVAAGLIIVLLGAVTLFIARRMSSALGGMSAAVTRLGDGDFEIRLPGLDRSDELGDMARAIEAFKVKAIEKARADTARDAELRRIAEDAKRQALRDMADTVERETAIAVDQVASRTDLMARGAVLMTTGAEMLGQQSSGVAAAAEQALATSQMVAASSSELSASINEIAAKVTSSRNLTLRAVNASSQAETMIAKLSAAATRVGAVTNLISEIAGQTNLLALNATIEAARAGDAGRGFAVVAAEVKSLAEQTAKATGEISQQIDEIQQATSDSVESINAIGDAIRNVDQVSAVIATSIDQQSTVTREIARAVAETSQAARNVAAQIVTVSSEAVKTGRRAVEIQDGSVEIASRIDNLRGVLTRVIRTSTADVDRRAHARIDIERPGTIEAGGRTYAVQVRDISEAGARLADAIEALGPDCAVTLGIDGLPGKLHGVIVASDPDRTLVKFDLSEPQQQIIRSFVAHRRAA</sequence>
<feature type="domain" description="HAMP" evidence="11">
    <location>
        <begin position="212"/>
        <end position="265"/>
    </location>
</feature>
<dbReference type="PRINTS" id="PR00260">
    <property type="entry name" value="CHEMTRNSDUCR"/>
</dbReference>
<keyword evidence="13" id="KW-1185">Reference proteome</keyword>
<organism evidence="12 13">
    <name type="scientific">Rhodopseudomonas pseudopalustris</name>
    <dbReference type="NCBI Taxonomy" id="1513892"/>
    <lineage>
        <taxon>Bacteria</taxon>
        <taxon>Pseudomonadati</taxon>
        <taxon>Pseudomonadota</taxon>
        <taxon>Alphaproteobacteria</taxon>
        <taxon>Hyphomicrobiales</taxon>
        <taxon>Nitrobacteraceae</taxon>
        <taxon>Rhodopseudomonas</taxon>
    </lineage>
</organism>
<accession>A0A1H8WP26</accession>
<feature type="transmembrane region" description="Helical" evidence="9">
    <location>
        <begin position="192"/>
        <end position="211"/>
    </location>
</feature>
<feature type="transmembrane region" description="Helical" evidence="9">
    <location>
        <begin position="12"/>
        <end position="31"/>
    </location>
</feature>
<dbReference type="OrthoDB" id="8482111at2"/>
<dbReference type="Proteomes" id="UP000199615">
    <property type="component" value="Unassembled WGS sequence"/>
</dbReference>
<keyword evidence="6 8" id="KW-0807">Transducer</keyword>
<keyword evidence="5 9" id="KW-0472">Membrane</keyword>
<evidence type="ECO:0000256" key="1">
    <source>
        <dbReference type="ARBA" id="ARBA00004651"/>
    </source>
</evidence>
<dbReference type="SMART" id="SM01049">
    <property type="entry name" value="Cache_2"/>
    <property type="match status" value="1"/>
</dbReference>
<comment type="subcellular location">
    <subcellularLocation>
        <location evidence="1">Cell membrane</location>
        <topology evidence="1">Multi-pass membrane protein</topology>
    </subcellularLocation>
</comment>
<evidence type="ECO:0000256" key="5">
    <source>
        <dbReference type="ARBA" id="ARBA00023136"/>
    </source>
</evidence>
<evidence type="ECO:0000313" key="12">
    <source>
        <dbReference type="EMBL" id="SEP29376.1"/>
    </source>
</evidence>
<dbReference type="PANTHER" id="PTHR32089">
    <property type="entry name" value="METHYL-ACCEPTING CHEMOTAXIS PROTEIN MCPB"/>
    <property type="match status" value="1"/>
</dbReference>
<dbReference type="Pfam" id="PF00015">
    <property type="entry name" value="MCPsignal"/>
    <property type="match status" value="1"/>
</dbReference>
<dbReference type="Pfam" id="PF17200">
    <property type="entry name" value="sCache_2"/>
    <property type="match status" value="1"/>
</dbReference>
<dbReference type="CDD" id="cd06225">
    <property type="entry name" value="HAMP"/>
    <property type="match status" value="1"/>
</dbReference>
<evidence type="ECO:0000256" key="9">
    <source>
        <dbReference type="SAM" id="Phobius"/>
    </source>
</evidence>
<dbReference type="EMBL" id="FODT01000013">
    <property type="protein sequence ID" value="SEP29376.1"/>
    <property type="molecule type" value="Genomic_DNA"/>
</dbReference>
<dbReference type="SUPFAM" id="SSF141371">
    <property type="entry name" value="PilZ domain-like"/>
    <property type="match status" value="1"/>
</dbReference>
<dbReference type="InterPro" id="IPR004089">
    <property type="entry name" value="MCPsignal_dom"/>
</dbReference>
<dbReference type="SMART" id="SM00304">
    <property type="entry name" value="HAMP"/>
    <property type="match status" value="1"/>
</dbReference>
<protein>
    <submittedName>
        <fullName evidence="12">Methyl-accepting chemotaxis sensory transducer with Cache sensor</fullName>
    </submittedName>
</protein>
<dbReference type="GO" id="GO:0004888">
    <property type="term" value="F:transmembrane signaling receptor activity"/>
    <property type="evidence" value="ECO:0007669"/>
    <property type="project" value="InterPro"/>
</dbReference>
<evidence type="ECO:0000256" key="6">
    <source>
        <dbReference type="ARBA" id="ARBA00023224"/>
    </source>
</evidence>
<keyword evidence="4 9" id="KW-1133">Transmembrane helix</keyword>
<evidence type="ECO:0000313" key="13">
    <source>
        <dbReference type="Proteomes" id="UP000199615"/>
    </source>
</evidence>
<dbReference type="Gene3D" id="1.10.287.950">
    <property type="entry name" value="Methyl-accepting chemotaxis protein"/>
    <property type="match status" value="1"/>
</dbReference>
<dbReference type="AlphaFoldDB" id="A0A1H8WP26"/>
<evidence type="ECO:0000256" key="4">
    <source>
        <dbReference type="ARBA" id="ARBA00022989"/>
    </source>
</evidence>
<dbReference type="Gene3D" id="2.40.10.220">
    <property type="entry name" value="predicted glycosyltransferase like domains"/>
    <property type="match status" value="1"/>
</dbReference>
<dbReference type="SMART" id="SM00283">
    <property type="entry name" value="MA"/>
    <property type="match status" value="1"/>
</dbReference>
<comment type="similarity">
    <text evidence="7">Belongs to the methyl-accepting chemotaxis (MCP) protein family.</text>
</comment>
<evidence type="ECO:0000259" key="10">
    <source>
        <dbReference type="PROSITE" id="PS50111"/>
    </source>
</evidence>
<dbReference type="Gene3D" id="6.10.340.10">
    <property type="match status" value="1"/>
</dbReference>
<dbReference type="GO" id="GO:0006935">
    <property type="term" value="P:chemotaxis"/>
    <property type="evidence" value="ECO:0007669"/>
    <property type="project" value="InterPro"/>
</dbReference>
<proteinExistence type="inferred from homology"/>
<dbReference type="SUPFAM" id="SSF58104">
    <property type="entry name" value="Methyl-accepting chemotaxis protein (MCP) signaling domain"/>
    <property type="match status" value="1"/>
</dbReference>
<dbReference type="GO" id="GO:0005886">
    <property type="term" value="C:plasma membrane"/>
    <property type="evidence" value="ECO:0007669"/>
    <property type="project" value="UniProtKB-SubCell"/>
</dbReference>
<dbReference type="InterPro" id="IPR003660">
    <property type="entry name" value="HAMP_dom"/>
</dbReference>
<dbReference type="RefSeq" id="WP_092686018.1">
    <property type="nucleotide sequence ID" value="NZ_FODT01000013.1"/>
</dbReference>
<reference evidence="13" key="1">
    <citation type="submission" date="2016-10" db="EMBL/GenBank/DDBJ databases">
        <authorList>
            <person name="Varghese N."/>
            <person name="Submissions S."/>
        </authorList>
    </citation>
    <scope>NUCLEOTIDE SEQUENCE [LARGE SCALE GENOMIC DNA]</scope>
    <source>
        <strain evidence="13">DSM 123</strain>
    </source>
</reference>
<dbReference type="InterPro" id="IPR033480">
    <property type="entry name" value="sCache_2"/>
</dbReference>
<dbReference type="PROSITE" id="PS50111">
    <property type="entry name" value="CHEMOTAXIS_TRANSDUC_2"/>
    <property type="match status" value="1"/>
</dbReference>
<keyword evidence="2" id="KW-1003">Cell membrane</keyword>
<evidence type="ECO:0000259" key="11">
    <source>
        <dbReference type="PROSITE" id="PS50885"/>
    </source>
</evidence>
<dbReference type="InterPro" id="IPR009875">
    <property type="entry name" value="PilZ_domain"/>
</dbReference>
<dbReference type="PROSITE" id="PS50885">
    <property type="entry name" value="HAMP"/>
    <property type="match status" value="1"/>
</dbReference>